<keyword evidence="1" id="KW-0732">Signal</keyword>
<comment type="caution">
    <text evidence="2">The sequence shown here is derived from an EMBL/GenBank/DDBJ whole genome shotgun (WGS) entry which is preliminary data.</text>
</comment>
<name>F3PVJ4_9BACE</name>
<accession>F3PVJ4</accession>
<dbReference type="HOGENOM" id="CLU_115281_0_0_10"/>
<dbReference type="AlphaFoldDB" id="F3PVJ4"/>
<dbReference type="RefSeq" id="WP_009126011.1">
    <property type="nucleotide sequence ID" value="NZ_GL882666.1"/>
</dbReference>
<keyword evidence="3" id="KW-1185">Reference proteome</keyword>
<proteinExistence type="predicted"/>
<dbReference type="EMBL" id="AFBN01000071">
    <property type="protein sequence ID" value="EGF54731.1"/>
    <property type="molecule type" value="Genomic_DNA"/>
</dbReference>
<gene>
    <name evidence="2" type="ORF">HMPREF9446_02772</name>
</gene>
<feature type="chain" id="PRO_5003300326" evidence="1">
    <location>
        <begin position="20"/>
        <end position="195"/>
    </location>
</feature>
<evidence type="ECO:0000256" key="1">
    <source>
        <dbReference type="SAM" id="SignalP"/>
    </source>
</evidence>
<organism evidence="2 3">
    <name type="scientific">Bacteroides fluxus YIT 12057</name>
    <dbReference type="NCBI Taxonomy" id="763034"/>
    <lineage>
        <taxon>Bacteria</taxon>
        <taxon>Pseudomonadati</taxon>
        <taxon>Bacteroidota</taxon>
        <taxon>Bacteroidia</taxon>
        <taxon>Bacteroidales</taxon>
        <taxon>Bacteroidaceae</taxon>
        <taxon>Bacteroides</taxon>
    </lineage>
</organism>
<dbReference type="Proteomes" id="UP000003416">
    <property type="component" value="Unassembled WGS sequence"/>
</dbReference>
<sequence length="195" mass="21185">MKHVMLFITLCLLSLSAQGQTESGIIAEGGIGNIKTKLNPSAAGAGGSYDVGYRYNLSLGYKLRLHAAKASPFFYDLEAGLGVKFYDYTFGKAPGEPATVDASAKRFSAFATGTANYTLCKGLSIGAGIQPTWYFSQNGGNSRKFDVPVIGRIAYRFKAFEVGLSYKHGLLNSLKTDCLKSGRFREYNLSLWIPF</sequence>
<reference evidence="2 3" key="1">
    <citation type="submission" date="2011-02" db="EMBL/GenBank/DDBJ databases">
        <authorList>
            <person name="Weinstock G."/>
            <person name="Sodergren E."/>
            <person name="Clifton S."/>
            <person name="Fulton L."/>
            <person name="Fulton B."/>
            <person name="Courtney L."/>
            <person name="Fronick C."/>
            <person name="Harrison M."/>
            <person name="Strong C."/>
            <person name="Farmer C."/>
            <person name="Delahaunty K."/>
            <person name="Markovic C."/>
            <person name="Hall O."/>
            <person name="Minx P."/>
            <person name="Tomlinson C."/>
            <person name="Mitreva M."/>
            <person name="Hou S."/>
            <person name="Chen J."/>
            <person name="Wollam A."/>
            <person name="Pepin K.H."/>
            <person name="Johnson M."/>
            <person name="Bhonagiri V."/>
            <person name="Zhang X."/>
            <person name="Suruliraj S."/>
            <person name="Warren W."/>
            <person name="Chinwalla A."/>
            <person name="Mardis E.R."/>
            <person name="Wilson R.K."/>
        </authorList>
    </citation>
    <scope>NUCLEOTIDE SEQUENCE [LARGE SCALE GENOMIC DNA]</scope>
    <source>
        <strain evidence="2 3">YIT 12057</strain>
    </source>
</reference>
<dbReference type="eggNOG" id="ENOG50301N6">
    <property type="taxonomic scope" value="Bacteria"/>
</dbReference>
<protein>
    <submittedName>
        <fullName evidence="2">Conserved domain protein</fullName>
    </submittedName>
</protein>
<feature type="signal peptide" evidence="1">
    <location>
        <begin position="1"/>
        <end position="19"/>
    </location>
</feature>
<evidence type="ECO:0000313" key="3">
    <source>
        <dbReference type="Proteomes" id="UP000003416"/>
    </source>
</evidence>
<evidence type="ECO:0000313" key="2">
    <source>
        <dbReference type="EMBL" id="EGF54731.1"/>
    </source>
</evidence>
<dbReference type="GeneID" id="86050243"/>